<sequence>MLLEANERLQSHLSERMAALQQKREMVTEMERLKFALDEALSDRDLLVKDSNHLRRKLAELTSGYSTKDAKLAKPSENLGNLDTMDSLLAVDPSGRLICDRPLNTTAASVMYAVSPTVISSALQPMNRNSAIPDDSFCVEQVSPSRIRKACLNKLFSLLIVDCQA</sequence>
<reference evidence="1 2" key="1">
    <citation type="submission" date="2018-11" db="EMBL/GenBank/DDBJ databases">
        <authorList>
            <consortium name="Pathogen Informatics"/>
        </authorList>
    </citation>
    <scope>NUCLEOTIDE SEQUENCE [LARGE SCALE GENOMIC DNA]</scope>
</reference>
<evidence type="ECO:0000313" key="2">
    <source>
        <dbReference type="Proteomes" id="UP000281553"/>
    </source>
</evidence>
<dbReference type="Proteomes" id="UP000281553">
    <property type="component" value="Unassembled WGS sequence"/>
</dbReference>
<accession>A0A3P7LIF7</accession>
<organism evidence="1 2">
    <name type="scientific">Dibothriocephalus latus</name>
    <name type="common">Fish tapeworm</name>
    <name type="synonym">Diphyllobothrium latum</name>
    <dbReference type="NCBI Taxonomy" id="60516"/>
    <lineage>
        <taxon>Eukaryota</taxon>
        <taxon>Metazoa</taxon>
        <taxon>Spiralia</taxon>
        <taxon>Lophotrochozoa</taxon>
        <taxon>Platyhelminthes</taxon>
        <taxon>Cestoda</taxon>
        <taxon>Eucestoda</taxon>
        <taxon>Diphyllobothriidea</taxon>
        <taxon>Diphyllobothriidae</taxon>
        <taxon>Dibothriocephalus</taxon>
    </lineage>
</organism>
<evidence type="ECO:0000313" key="1">
    <source>
        <dbReference type="EMBL" id="VDN16675.1"/>
    </source>
</evidence>
<dbReference type="OrthoDB" id="2132119at2759"/>
<name>A0A3P7LIF7_DIBLA</name>
<keyword evidence="2" id="KW-1185">Reference proteome</keyword>
<proteinExistence type="predicted"/>
<protein>
    <submittedName>
        <fullName evidence="1">Uncharacterized protein</fullName>
    </submittedName>
</protein>
<dbReference type="AlphaFoldDB" id="A0A3P7LIF7"/>
<gene>
    <name evidence="1" type="ORF">DILT_LOCUS12506</name>
</gene>
<dbReference type="EMBL" id="UYRU01066672">
    <property type="protein sequence ID" value="VDN16675.1"/>
    <property type="molecule type" value="Genomic_DNA"/>
</dbReference>